<sequence>MTETAPTLQPLYLFADSQLLFWRRNGRLVLDAALNGFARNTAIRAAYVGASNGDRMDFYEVFEAAMDAIGIADRRMIVSSFGPADRAFLECAQLIVLAGGDVQRGWATIEATGMKDVILDRHAKGAVLVGISAGAVQLGWYGVGETWASAPAAPFEVFGLVHMVVDTHDEHAGWARLARTIHLLDGTVAGLGIPSGGGVIVHPDATIESLRRPALEFRSERGRIAHSLLHPKID</sequence>
<evidence type="ECO:0000313" key="5">
    <source>
        <dbReference type="EMBL" id="BBY93794.1"/>
    </source>
</evidence>
<evidence type="ECO:0000313" key="6">
    <source>
        <dbReference type="Proteomes" id="UP000465785"/>
    </source>
</evidence>
<evidence type="ECO:0000256" key="2">
    <source>
        <dbReference type="ARBA" id="ARBA00022670"/>
    </source>
</evidence>
<reference evidence="5 6" key="1">
    <citation type="journal article" date="2019" name="Emerg. Microbes Infect.">
        <title>Comprehensive subspecies identification of 175 nontuberculous mycobacteria species based on 7547 genomic profiles.</title>
        <authorList>
            <person name="Matsumoto Y."/>
            <person name="Kinjo T."/>
            <person name="Motooka D."/>
            <person name="Nabeya D."/>
            <person name="Jung N."/>
            <person name="Uechi K."/>
            <person name="Horii T."/>
            <person name="Iida T."/>
            <person name="Fujita J."/>
            <person name="Nakamura S."/>
        </authorList>
    </citation>
    <scope>NUCLEOTIDE SEQUENCE [LARGE SCALE GENOMIC DNA]</scope>
    <source>
        <strain evidence="5 6">JCM 6399</strain>
    </source>
</reference>
<dbReference type="InterPro" id="IPR029062">
    <property type="entry name" value="Class_I_gatase-like"/>
</dbReference>
<accession>A0A9W4BK53</accession>
<evidence type="ECO:0000256" key="4">
    <source>
        <dbReference type="ARBA" id="ARBA00022825"/>
    </source>
</evidence>
<dbReference type="Proteomes" id="UP000465785">
    <property type="component" value="Chromosome"/>
</dbReference>
<dbReference type="Pfam" id="PF03575">
    <property type="entry name" value="Peptidase_S51"/>
    <property type="match status" value="1"/>
</dbReference>
<organism evidence="5 6">
    <name type="scientific">Mycobacterium gallinarum</name>
    <dbReference type="NCBI Taxonomy" id="39689"/>
    <lineage>
        <taxon>Bacteria</taxon>
        <taxon>Bacillati</taxon>
        <taxon>Actinomycetota</taxon>
        <taxon>Actinomycetes</taxon>
        <taxon>Mycobacteriales</taxon>
        <taxon>Mycobacteriaceae</taxon>
        <taxon>Mycobacterium</taxon>
    </lineage>
</organism>
<keyword evidence="6" id="KW-1185">Reference proteome</keyword>
<dbReference type="GO" id="GO:0008236">
    <property type="term" value="F:serine-type peptidase activity"/>
    <property type="evidence" value="ECO:0007669"/>
    <property type="project" value="UniProtKB-KW"/>
</dbReference>
<evidence type="ECO:0008006" key="7">
    <source>
        <dbReference type="Google" id="ProtNLM"/>
    </source>
</evidence>
<evidence type="ECO:0000256" key="1">
    <source>
        <dbReference type="ARBA" id="ARBA00006534"/>
    </source>
</evidence>
<keyword evidence="4" id="KW-0720">Serine protease</keyword>
<dbReference type="InterPro" id="IPR005320">
    <property type="entry name" value="Peptidase_S51"/>
</dbReference>
<dbReference type="CDD" id="cd03129">
    <property type="entry name" value="GAT1_Peptidase_E_like"/>
    <property type="match status" value="1"/>
</dbReference>
<dbReference type="Gene3D" id="3.40.50.880">
    <property type="match status" value="1"/>
</dbReference>
<keyword evidence="3" id="KW-0378">Hydrolase</keyword>
<evidence type="ECO:0000256" key="3">
    <source>
        <dbReference type="ARBA" id="ARBA00022801"/>
    </source>
</evidence>
<protein>
    <recommendedName>
        <fullName evidence="7">Peptidase</fullName>
    </recommendedName>
</protein>
<dbReference type="GO" id="GO:0006508">
    <property type="term" value="P:proteolysis"/>
    <property type="evidence" value="ECO:0007669"/>
    <property type="project" value="UniProtKB-KW"/>
</dbReference>
<keyword evidence="2" id="KW-0645">Protease</keyword>
<dbReference type="RefSeq" id="WP_163730685.1">
    <property type="nucleotide sequence ID" value="NZ_AP022601.1"/>
</dbReference>
<name>A0A9W4BK53_9MYCO</name>
<proteinExistence type="inferred from homology"/>
<dbReference type="EMBL" id="AP022601">
    <property type="protein sequence ID" value="BBY93794.1"/>
    <property type="molecule type" value="Genomic_DNA"/>
</dbReference>
<gene>
    <name evidence="5" type="ORF">MGALJ_34630</name>
</gene>
<dbReference type="SUPFAM" id="SSF52317">
    <property type="entry name" value="Class I glutamine amidotransferase-like"/>
    <property type="match status" value="1"/>
</dbReference>
<dbReference type="KEGG" id="mgau:MGALJ_34630"/>
<comment type="similarity">
    <text evidence="1">Belongs to the peptidase S51 family.</text>
</comment>
<dbReference type="AlphaFoldDB" id="A0A9W4BK53"/>